<reference evidence="1" key="1">
    <citation type="submission" date="2020-05" db="EMBL/GenBank/DDBJ databases">
        <authorList>
            <consortium name="Genoscope - CEA"/>
            <person name="William W."/>
        </authorList>
    </citation>
    <scope>NUCLEOTIDE SEQUENCE [LARGE SCALE GENOMIC DNA]</scope>
    <source>
        <strain evidence="1">PCC 7821</strain>
    </source>
</reference>
<protein>
    <submittedName>
        <fullName evidence="1">Uncharacterized protein</fullName>
    </submittedName>
</protein>
<evidence type="ECO:0000313" key="1">
    <source>
        <dbReference type="EMBL" id="CAC5340925.1"/>
    </source>
</evidence>
<keyword evidence="2" id="KW-1185">Reference proteome</keyword>
<accession>A0A6J7ZH44</accession>
<proteinExistence type="predicted"/>
<dbReference type="EMBL" id="CZCZ02000007">
    <property type="protein sequence ID" value="CAC5340925.1"/>
    <property type="molecule type" value="Genomic_DNA"/>
</dbReference>
<gene>
    <name evidence="1" type="ORF">PLAN_120147</name>
</gene>
<organism evidence="1 2">
    <name type="scientific">Planktothrix rubescens CCAP 1459/22</name>
    <dbReference type="NCBI Taxonomy" id="329571"/>
    <lineage>
        <taxon>Bacteria</taxon>
        <taxon>Bacillati</taxon>
        <taxon>Cyanobacteriota</taxon>
        <taxon>Cyanophyceae</taxon>
        <taxon>Oscillatoriophycideae</taxon>
        <taxon>Oscillatoriales</taxon>
        <taxon>Microcoleaceae</taxon>
        <taxon>Planktothrix</taxon>
    </lineage>
</organism>
<comment type="caution">
    <text evidence="1">The sequence shown here is derived from an EMBL/GenBank/DDBJ whole genome shotgun (WGS) entry which is preliminary data.</text>
</comment>
<sequence>MWKINFPYFVMIVYIDPHYRLKNFSFSVKIGTSILNIYIILGDLGRYTIYGVQQAIKKER</sequence>
<evidence type="ECO:0000313" key="2">
    <source>
        <dbReference type="Proteomes" id="UP000196521"/>
    </source>
</evidence>
<dbReference type="AlphaFoldDB" id="A0A6J7ZH44"/>
<name>A0A6J7ZH44_PLARU</name>
<dbReference type="Proteomes" id="UP000196521">
    <property type="component" value="Unassembled WGS sequence"/>
</dbReference>